<protein>
    <submittedName>
        <fullName evidence="1">Uncharacterized protein</fullName>
    </submittedName>
</protein>
<comment type="caution">
    <text evidence="1">The sequence shown here is derived from an EMBL/GenBank/DDBJ whole genome shotgun (WGS) entry which is preliminary data.</text>
</comment>
<evidence type="ECO:0000313" key="2">
    <source>
        <dbReference type="Proteomes" id="UP001497535"/>
    </source>
</evidence>
<evidence type="ECO:0000313" key="1">
    <source>
        <dbReference type="EMBL" id="CAK5093805.1"/>
    </source>
</evidence>
<dbReference type="EMBL" id="CAVMJV010000095">
    <property type="protein sequence ID" value="CAK5093805.1"/>
    <property type="molecule type" value="Genomic_DNA"/>
</dbReference>
<dbReference type="Proteomes" id="UP001497535">
    <property type="component" value="Unassembled WGS sequence"/>
</dbReference>
<proteinExistence type="predicted"/>
<name>A0ACB1AQE4_MELEN</name>
<accession>A0ACB1AQE4</accession>
<keyword evidence="2" id="KW-1185">Reference proteome</keyword>
<reference evidence="1" key="1">
    <citation type="submission" date="2023-11" db="EMBL/GenBank/DDBJ databases">
        <authorList>
            <person name="Poullet M."/>
        </authorList>
    </citation>
    <scope>NUCLEOTIDE SEQUENCE</scope>
    <source>
        <strain evidence="1">E1834</strain>
    </source>
</reference>
<gene>
    <name evidence="1" type="ORF">MENTE1834_LOCUS40458</name>
</gene>
<organism evidence="1 2">
    <name type="scientific">Meloidogyne enterolobii</name>
    <name type="common">Root-knot nematode worm</name>
    <name type="synonym">Meloidogyne mayaguensis</name>
    <dbReference type="NCBI Taxonomy" id="390850"/>
    <lineage>
        <taxon>Eukaryota</taxon>
        <taxon>Metazoa</taxon>
        <taxon>Ecdysozoa</taxon>
        <taxon>Nematoda</taxon>
        <taxon>Chromadorea</taxon>
        <taxon>Rhabditida</taxon>
        <taxon>Tylenchina</taxon>
        <taxon>Tylenchomorpha</taxon>
        <taxon>Tylenchoidea</taxon>
        <taxon>Meloidogynidae</taxon>
        <taxon>Meloidogyninae</taxon>
        <taxon>Meloidogyne</taxon>
    </lineage>
</organism>
<sequence length="204" mass="23181">MFRKFLIFLLILFFIPIIIATENCLYKCRDGKENLVDGRSDFKAKYPVKIKRLRGTLYRPNKEPACNENRATVLMPGIVKLLEVRMTVNSPNFDKPICLNGTSQYLAMPNSWCSFNLCEFIGNDLCKLLQTPGIHTIRELEKVLNFNSTQLLPDPPGIFGITLLDILSVNLFTVINIPSKSIHPLSPPPRKKSCFRCSGKIFSQ</sequence>